<protein>
    <submittedName>
        <fullName evidence="1">Uncharacterized protein</fullName>
    </submittedName>
</protein>
<gene>
    <name evidence="1" type="ORF">E2C01_059117</name>
</gene>
<dbReference type="AlphaFoldDB" id="A0A5B7H874"/>
<sequence>MQEKTRKRLRTPGLVTGGFVIL</sequence>
<reference evidence="1 2" key="1">
    <citation type="submission" date="2019-05" db="EMBL/GenBank/DDBJ databases">
        <title>Another draft genome of Portunus trituberculatus and its Hox gene families provides insights of decapod evolution.</title>
        <authorList>
            <person name="Jeong J.-H."/>
            <person name="Song I."/>
            <person name="Kim S."/>
            <person name="Choi T."/>
            <person name="Kim D."/>
            <person name="Ryu S."/>
            <person name="Kim W."/>
        </authorList>
    </citation>
    <scope>NUCLEOTIDE SEQUENCE [LARGE SCALE GENOMIC DNA]</scope>
    <source>
        <tissue evidence="1">Muscle</tissue>
    </source>
</reference>
<dbReference type="EMBL" id="VSRR010022801">
    <property type="protein sequence ID" value="MPC64994.1"/>
    <property type="molecule type" value="Genomic_DNA"/>
</dbReference>
<evidence type="ECO:0000313" key="1">
    <source>
        <dbReference type="EMBL" id="MPC64994.1"/>
    </source>
</evidence>
<evidence type="ECO:0000313" key="2">
    <source>
        <dbReference type="Proteomes" id="UP000324222"/>
    </source>
</evidence>
<keyword evidence="2" id="KW-1185">Reference proteome</keyword>
<organism evidence="1 2">
    <name type="scientific">Portunus trituberculatus</name>
    <name type="common">Swimming crab</name>
    <name type="synonym">Neptunus trituberculatus</name>
    <dbReference type="NCBI Taxonomy" id="210409"/>
    <lineage>
        <taxon>Eukaryota</taxon>
        <taxon>Metazoa</taxon>
        <taxon>Ecdysozoa</taxon>
        <taxon>Arthropoda</taxon>
        <taxon>Crustacea</taxon>
        <taxon>Multicrustacea</taxon>
        <taxon>Malacostraca</taxon>
        <taxon>Eumalacostraca</taxon>
        <taxon>Eucarida</taxon>
        <taxon>Decapoda</taxon>
        <taxon>Pleocyemata</taxon>
        <taxon>Brachyura</taxon>
        <taxon>Eubrachyura</taxon>
        <taxon>Portunoidea</taxon>
        <taxon>Portunidae</taxon>
        <taxon>Portuninae</taxon>
        <taxon>Portunus</taxon>
    </lineage>
</organism>
<accession>A0A5B7H874</accession>
<comment type="caution">
    <text evidence="1">The sequence shown here is derived from an EMBL/GenBank/DDBJ whole genome shotgun (WGS) entry which is preliminary data.</text>
</comment>
<name>A0A5B7H874_PORTR</name>
<dbReference type="Proteomes" id="UP000324222">
    <property type="component" value="Unassembled WGS sequence"/>
</dbReference>
<proteinExistence type="predicted"/>